<evidence type="ECO:0000313" key="11">
    <source>
        <dbReference type="Proteomes" id="UP001164761"/>
    </source>
</evidence>
<dbReference type="NCBIfam" id="TIGR00711">
    <property type="entry name" value="efflux_EmrB"/>
    <property type="match status" value="1"/>
</dbReference>
<dbReference type="RefSeq" id="WP_268005700.1">
    <property type="nucleotide sequence ID" value="NZ_BSUT01000001.1"/>
</dbReference>
<dbReference type="InterPro" id="IPR004638">
    <property type="entry name" value="EmrB-like"/>
</dbReference>
<dbReference type="Gene3D" id="1.20.1720.10">
    <property type="entry name" value="Multidrug resistance protein D"/>
    <property type="match status" value="1"/>
</dbReference>
<keyword evidence="5 8" id="KW-0812">Transmembrane</keyword>
<proteinExistence type="inferred from homology"/>
<evidence type="ECO:0000256" key="8">
    <source>
        <dbReference type="SAM" id="Phobius"/>
    </source>
</evidence>
<dbReference type="InterPro" id="IPR020846">
    <property type="entry name" value="MFS_dom"/>
</dbReference>
<dbReference type="InterPro" id="IPR036259">
    <property type="entry name" value="MFS_trans_sf"/>
</dbReference>
<feature type="transmembrane region" description="Helical" evidence="8">
    <location>
        <begin position="61"/>
        <end position="78"/>
    </location>
</feature>
<evidence type="ECO:0000313" key="10">
    <source>
        <dbReference type="EMBL" id="WAH41793.1"/>
    </source>
</evidence>
<feature type="transmembrane region" description="Helical" evidence="8">
    <location>
        <begin position="309"/>
        <end position="326"/>
    </location>
</feature>
<comment type="subcellular location">
    <subcellularLocation>
        <location evidence="1">Cell membrane</location>
        <topology evidence="1">Multi-pass membrane protein</topology>
    </subcellularLocation>
</comment>
<evidence type="ECO:0000256" key="3">
    <source>
        <dbReference type="ARBA" id="ARBA00022448"/>
    </source>
</evidence>
<evidence type="ECO:0000256" key="6">
    <source>
        <dbReference type="ARBA" id="ARBA00022989"/>
    </source>
</evidence>
<feature type="transmembrane region" description="Helical" evidence="8">
    <location>
        <begin position="204"/>
        <end position="223"/>
    </location>
</feature>
<dbReference type="PANTHER" id="PTHR42718">
    <property type="entry name" value="MAJOR FACILITATOR SUPERFAMILY MULTIDRUG TRANSPORTER MFSC"/>
    <property type="match status" value="1"/>
</dbReference>
<dbReference type="EMBL" id="CP104067">
    <property type="protein sequence ID" value="WAH41793.1"/>
    <property type="molecule type" value="Genomic_DNA"/>
</dbReference>
<evidence type="ECO:0000256" key="7">
    <source>
        <dbReference type="ARBA" id="ARBA00023136"/>
    </source>
</evidence>
<keyword evidence="4" id="KW-1003">Cell membrane</keyword>
<dbReference type="Pfam" id="PF07690">
    <property type="entry name" value="MFS_1"/>
    <property type="match status" value="1"/>
</dbReference>
<feature type="domain" description="Major facilitator superfamily (MFS) profile" evidence="9">
    <location>
        <begin position="19"/>
        <end position="514"/>
    </location>
</feature>
<dbReference type="InterPro" id="IPR011701">
    <property type="entry name" value="MFS"/>
</dbReference>
<keyword evidence="6 8" id="KW-1133">Transmembrane helix</keyword>
<keyword evidence="11" id="KW-1185">Reference proteome</keyword>
<gene>
    <name evidence="10" type="ORF">NZD89_26915</name>
</gene>
<evidence type="ECO:0000256" key="1">
    <source>
        <dbReference type="ARBA" id="ARBA00004651"/>
    </source>
</evidence>
<accession>A0ABY6ZGS6</accession>
<keyword evidence="3" id="KW-0813">Transport</keyword>
<evidence type="ECO:0000256" key="2">
    <source>
        <dbReference type="ARBA" id="ARBA00008537"/>
    </source>
</evidence>
<reference evidence="10" key="1">
    <citation type="submission" date="2022-08" db="EMBL/GenBank/DDBJ databases">
        <title>Alicyclobacillus fastidiosus DSM 17978, complete genome.</title>
        <authorList>
            <person name="Wang Q."/>
            <person name="Cai R."/>
            <person name="Wang Z."/>
        </authorList>
    </citation>
    <scope>NUCLEOTIDE SEQUENCE</scope>
    <source>
        <strain evidence="10">DSM 17978</strain>
    </source>
</reference>
<feature type="transmembrane region" description="Helical" evidence="8">
    <location>
        <begin position="171"/>
        <end position="192"/>
    </location>
</feature>
<dbReference type="PROSITE" id="PS50850">
    <property type="entry name" value="MFS"/>
    <property type="match status" value="1"/>
</dbReference>
<name>A0ABY6ZGS6_9BACL</name>
<evidence type="ECO:0000259" key="9">
    <source>
        <dbReference type="PROSITE" id="PS50850"/>
    </source>
</evidence>
<protein>
    <submittedName>
        <fullName evidence="10">DHA2 family efflux MFS transporter permease subunit</fullName>
    </submittedName>
</protein>
<comment type="similarity">
    <text evidence="2">Belongs to the major facilitator superfamily. EmrB family.</text>
</comment>
<sequence length="534" mass="57163">MSSSPANSAHIQVKAPYLQLVIVLLGSFMAILDTSVVNVAIPKMEVALNTNTSSIQWVLTGYMLVTGIIVPTSGWLIDTLGPKKLLIFSLIVFTVASALCGVAWNLSSIIAFRILQAIGGGLLQPVAQTIIYRIFPRERIGAVMGLFGVTIMAAPAFGPLLSGYFVEYSSWRLIFFVNVPIGIVAIFMAIVFMHEFSHEAKASLDVLGLTLSTIGFFALLYGFNNVPDHGWGSTIVRGSVAVGAVSLICLVITELRVKNPLLQLRVLTNYTYTVSLIIVSLLNVALFVGIFLLPLYLQNIMGYTPMRSGMFMTPAALASAVMMPISGRLFDKIGARPLGLIGLGILTVSTFGFTFLTTESTSSHIQFLYIVRSVGMGLAMMPIMTAGTTALVAVAPQLVSQAAAVNNTVRQVASGLGTALLTVYMSKREIIRSAQLSSQMNPGSPQGLQLTGLTDKLAASGLSPAAAHSQAISLIYARIQKNGFVLGMNDTFFISTILAGVAWAITIFIYRGKRQKRPAPVNQARGQQQSLAVE</sequence>
<feature type="transmembrane region" description="Helical" evidence="8">
    <location>
        <begin position="20"/>
        <end position="41"/>
    </location>
</feature>
<dbReference type="PANTHER" id="PTHR42718:SF9">
    <property type="entry name" value="MAJOR FACILITATOR SUPERFAMILY MULTIDRUG TRANSPORTER MFSC"/>
    <property type="match status" value="1"/>
</dbReference>
<dbReference type="CDD" id="cd17503">
    <property type="entry name" value="MFS_LmrB_MDR_like"/>
    <property type="match status" value="1"/>
</dbReference>
<feature type="transmembrane region" description="Helical" evidence="8">
    <location>
        <begin position="492"/>
        <end position="510"/>
    </location>
</feature>
<feature type="transmembrane region" description="Helical" evidence="8">
    <location>
        <begin position="274"/>
        <end position="297"/>
    </location>
</feature>
<feature type="transmembrane region" description="Helical" evidence="8">
    <location>
        <begin position="338"/>
        <end position="357"/>
    </location>
</feature>
<feature type="transmembrane region" description="Helical" evidence="8">
    <location>
        <begin position="143"/>
        <end position="165"/>
    </location>
</feature>
<dbReference type="Proteomes" id="UP001164761">
    <property type="component" value="Chromosome"/>
</dbReference>
<dbReference type="SUPFAM" id="SSF103473">
    <property type="entry name" value="MFS general substrate transporter"/>
    <property type="match status" value="1"/>
</dbReference>
<dbReference type="Gene3D" id="1.20.1250.20">
    <property type="entry name" value="MFS general substrate transporter like domains"/>
    <property type="match status" value="1"/>
</dbReference>
<feature type="transmembrane region" description="Helical" evidence="8">
    <location>
        <begin position="85"/>
        <end position="104"/>
    </location>
</feature>
<organism evidence="10 11">
    <name type="scientific">Alicyclobacillus fastidiosus</name>
    <dbReference type="NCBI Taxonomy" id="392011"/>
    <lineage>
        <taxon>Bacteria</taxon>
        <taxon>Bacillati</taxon>
        <taxon>Bacillota</taxon>
        <taxon>Bacilli</taxon>
        <taxon>Bacillales</taxon>
        <taxon>Alicyclobacillaceae</taxon>
        <taxon>Alicyclobacillus</taxon>
    </lineage>
</organism>
<keyword evidence="7 8" id="KW-0472">Membrane</keyword>
<feature type="transmembrane region" description="Helical" evidence="8">
    <location>
        <begin position="369"/>
        <end position="395"/>
    </location>
</feature>
<evidence type="ECO:0000256" key="5">
    <source>
        <dbReference type="ARBA" id="ARBA00022692"/>
    </source>
</evidence>
<feature type="transmembrane region" description="Helical" evidence="8">
    <location>
        <begin position="235"/>
        <end position="253"/>
    </location>
</feature>
<evidence type="ECO:0000256" key="4">
    <source>
        <dbReference type="ARBA" id="ARBA00022475"/>
    </source>
</evidence>